<evidence type="ECO:0000313" key="4">
    <source>
        <dbReference type="Proteomes" id="UP000682733"/>
    </source>
</evidence>
<accession>A0A8S2NMX4</accession>
<protein>
    <submittedName>
        <fullName evidence="3">Uncharacterized protein</fullName>
    </submittedName>
</protein>
<gene>
    <name evidence="2" type="ORF">OVA965_LOCUS23894</name>
    <name evidence="3" type="ORF">TMI583_LOCUS24611</name>
</gene>
<evidence type="ECO:0000313" key="2">
    <source>
        <dbReference type="EMBL" id="CAF1199033.1"/>
    </source>
</evidence>
<feature type="compositionally biased region" description="Polar residues" evidence="1">
    <location>
        <begin position="60"/>
        <end position="76"/>
    </location>
</feature>
<evidence type="ECO:0000256" key="1">
    <source>
        <dbReference type="SAM" id="MobiDB-lite"/>
    </source>
</evidence>
<reference evidence="3" key="1">
    <citation type="submission" date="2021-02" db="EMBL/GenBank/DDBJ databases">
        <authorList>
            <person name="Nowell W R."/>
        </authorList>
    </citation>
    <scope>NUCLEOTIDE SEQUENCE</scope>
</reference>
<comment type="caution">
    <text evidence="3">The sequence shown here is derived from an EMBL/GenBank/DDBJ whole genome shotgun (WGS) entry which is preliminary data.</text>
</comment>
<proteinExistence type="predicted"/>
<name>A0A8S2NMX4_9BILA</name>
<dbReference type="EMBL" id="CAJNOK010014165">
    <property type="protein sequence ID" value="CAF1199033.1"/>
    <property type="molecule type" value="Genomic_DNA"/>
</dbReference>
<sequence>MDIIMMSDFEYQSDSDLVLGESSVNETDKYKKDSRYGRRHRAISSRIKLDAAAESRTSKITESLRGASQRNTSPKSAQIFELNRLQEQLGAAH</sequence>
<dbReference type="Proteomes" id="UP000682733">
    <property type="component" value="Unassembled WGS sequence"/>
</dbReference>
<dbReference type="Proteomes" id="UP000677228">
    <property type="component" value="Unassembled WGS sequence"/>
</dbReference>
<feature type="region of interest" description="Disordered" evidence="1">
    <location>
        <begin position="57"/>
        <end position="76"/>
    </location>
</feature>
<dbReference type="AlphaFoldDB" id="A0A8S2NMX4"/>
<dbReference type="EMBL" id="CAJOBA010035693">
    <property type="protein sequence ID" value="CAF4009099.1"/>
    <property type="molecule type" value="Genomic_DNA"/>
</dbReference>
<evidence type="ECO:0000313" key="3">
    <source>
        <dbReference type="EMBL" id="CAF4009099.1"/>
    </source>
</evidence>
<organism evidence="3 4">
    <name type="scientific">Didymodactylos carnosus</name>
    <dbReference type="NCBI Taxonomy" id="1234261"/>
    <lineage>
        <taxon>Eukaryota</taxon>
        <taxon>Metazoa</taxon>
        <taxon>Spiralia</taxon>
        <taxon>Gnathifera</taxon>
        <taxon>Rotifera</taxon>
        <taxon>Eurotatoria</taxon>
        <taxon>Bdelloidea</taxon>
        <taxon>Philodinida</taxon>
        <taxon>Philodinidae</taxon>
        <taxon>Didymodactylos</taxon>
    </lineage>
</organism>